<sequence length="433" mass="47892">MDLARCDGIDPYPVRTEIKSHLPRQRRQCRLGRGIGDACKRVDLRAGDRGDIDDAALGRLQLVKQPARQQRGGEQIDVEHLDPGAVIRLKHPHTTAFFGLRRNARIVHKRIETSTELVLDRRHALADAVDVFQVQMDMVEQTLGPRAVSDPVLPGSREHFPACCIEMLDRGMTDTPACASQQKLFLVAHECVPVFLDGCIMFFGGWGVNDSAVIAHWHEAAGRDIVFVSQSPTSALTCTGGSMFEKGIWLNEPRHWSVADERLTATTDPQTDFWQHTHYGFCRDTGHFLGVSVSGDFTAQVHVQGDFKTLYDQAGLMVRIDEHNWVKTGVEVSDGALMLGSVLTCGQSDWATGAFDESSSGLWLRVTVAKGVMRIQHSSDGLRWPLLRLAPFPVSESYAVGPMCCSPERGGLEVVFSHFEVMPALGKDLHDLT</sequence>
<accession>A0AA40P694</accession>
<gene>
    <name evidence="1" type="ORF">ALO43_04395</name>
</gene>
<dbReference type="AlphaFoldDB" id="A0AA40P694"/>
<dbReference type="EMBL" id="LJRO01000117">
    <property type="protein sequence ID" value="KPZ04350.1"/>
    <property type="molecule type" value="Genomic_DNA"/>
</dbReference>
<dbReference type="Pfam" id="PF07081">
    <property type="entry name" value="DUF1349"/>
    <property type="match status" value="1"/>
</dbReference>
<dbReference type="InterPro" id="IPR013320">
    <property type="entry name" value="ConA-like_dom_sf"/>
</dbReference>
<dbReference type="Gene3D" id="2.60.120.200">
    <property type="match status" value="1"/>
</dbReference>
<proteinExistence type="predicted"/>
<name>A0AA40P694_9PSED</name>
<evidence type="ECO:0000313" key="1">
    <source>
        <dbReference type="EMBL" id="KPZ04350.1"/>
    </source>
</evidence>
<dbReference type="PANTHER" id="PTHR35332">
    <property type="entry name" value="REGULATION OF ENOLASE PROTEIN 1"/>
    <property type="match status" value="1"/>
</dbReference>
<evidence type="ECO:0000313" key="2">
    <source>
        <dbReference type="Proteomes" id="UP000050523"/>
    </source>
</evidence>
<comment type="caution">
    <text evidence="1">The sequence shown here is derived from an EMBL/GenBank/DDBJ whole genome shotgun (WGS) entry which is preliminary data.</text>
</comment>
<evidence type="ECO:0008006" key="3">
    <source>
        <dbReference type="Google" id="ProtNLM"/>
    </source>
</evidence>
<dbReference type="SUPFAM" id="SSF49899">
    <property type="entry name" value="Concanavalin A-like lectins/glucanases"/>
    <property type="match status" value="1"/>
</dbReference>
<protein>
    <recommendedName>
        <fullName evidence="3">DUF1349 domain-containing protein</fullName>
    </recommendedName>
</protein>
<dbReference type="Proteomes" id="UP000050523">
    <property type="component" value="Unassembled WGS sequence"/>
</dbReference>
<organism evidence="1 2">
    <name type="scientific">Pseudomonas tremae</name>
    <dbReference type="NCBI Taxonomy" id="200454"/>
    <lineage>
        <taxon>Bacteria</taxon>
        <taxon>Pseudomonadati</taxon>
        <taxon>Pseudomonadota</taxon>
        <taxon>Gammaproteobacteria</taxon>
        <taxon>Pseudomonadales</taxon>
        <taxon>Pseudomonadaceae</taxon>
        <taxon>Pseudomonas</taxon>
    </lineage>
</organism>
<dbReference type="PANTHER" id="PTHR35332:SF2">
    <property type="entry name" value="REGULATION OF ENOLASE PROTEIN 1"/>
    <property type="match status" value="1"/>
</dbReference>
<dbReference type="InterPro" id="IPR009784">
    <property type="entry name" value="DUF1349"/>
</dbReference>
<reference evidence="1 2" key="1">
    <citation type="submission" date="2015-09" db="EMBL/GenBank/DDBJ databases">
        <title>Genome announcement of multiple Pseudomonas syringae strains.</title>
        <authorList>
            <person name="Thakur S."/>
            <person name="Wang P.W."/>
            <person name="Gong Y."/>
            <person name="Weir B.S."/>
            <person name="Guttman D.S."/>
        </authorList>
    </citation>
    <scope>NUCLEOTIDE SEQUENCE [LARGE SCALE GENOMIC DNA]</scope>
    <source>
        <strain evidence="1 2">ICMP9151</strain>
    </source>
</reference>